<dbReference type="AlphaFoldDB" id="A0A644WHZ1"/>
<keyword evidence="3" id="KW-0119">Carbohydrate metabolism</keyword>
<accession>A0A644WHZ1</accession>
<protein>
    <submittedName>
        <fullName evidence="4">D-ribose pyranase</fullName>
        <ecNumber evidence="4">5.4.99.62</ecNumber>
    </submittedName>
</protein>
<name>A0A644WHZ1_9ZZZZ</name>
<dbReference type="Gene3D" id="3.40.1650.10">
    <property type="entry name" value="RbsD-like domain"/>
    <property type="match status" value="1"/>
</dbReference>
<dbReference type="InterPro" id="IPR023750">
    <property type="entry name" value="RbsD-like_sf"/>
</dbReference>
<dbReference type="SUPFAM" id="SSF102546">
    <property type="entry name" value="RbsD-like"/>
    <property type="match status" value="1"/>
</dbReference>
<dbReference type="HAMAP" id="MF_01661">
    <property type="entry name" value="D_rib_pyranase"/>
    <property type="match status" value="1"/>
</dbReference>
<dbReference type="GO" id="GO:0019303">
    <property type="term" value="P:D-ribose catabolic process"/>
    <property type="evidence" value="ECO:0007669"/>
    <property type="project" value="TreeGrafter"/>
</dbReference>
<keyword evidence="2 4" id="KW-0413">Isomerase</keyword>
<dbReference type="EMBL" id="VSSQ01000846">
    <property type="protein sequence ID" value="MPM02133.1"/>
    <property type="molecule type" value="Genomic_DNA"/>
</dbReference>
<dbReference type="NCBIfam" id="NF008761">
    <property type="entry name" value="PRK11797.1"/>
    <property type="match status" value="1"/>
</dbReference>
<evidence type="ECO:0000313" key="4">
    <source>
        <dbReference type="EMBL" id="MPM02133.1"/>
    </source>
</evidence>
<dbReference type="GO" id="GO:0016872">
    <property type="term" value="F:intramolecular lyase activity"/>
    <property type="evidence" value="ECO:0007669"/>
    <property type="project" value="InterPro"/>
</dbReference>
<dbReference type="PANTHER" id="PTHR37831:SF1">
    <property type="entry name" value="D-RIBOSE PYRANASE"/>
    <property type="match status" value="1"/>
</dbReference>
<evidence type="ECO:0000256" key="2">
    <source>
        <dbReference type="ARBA" id="ARBA00023235"/>
    </source>
</evidence>
<dbReference type="GO" id="GO:0062193">
    <property type="term" value="F:D-ribose pyranase activity"/>
    <property type="evidence" value="ECO:0007669"/>
    <property type="project" value="UniProtKB-EC"/>
</dbReference>
<proteinExistence type="inferred from homology"/>
<dbReference type="EC" id="5.4.99.62" evidence="4"/>
<organism evidence="4">
    <name type="scientific">bioreactor metagenome</name>
    <dbReference type="NCBI Taxonomy" id="1076179"/>
    <lineage>
        <taxon>unclassified sequences</taxon>
        <taxon>metagenomes</taxon>
        <taxon>ecological metagenomes</taxon>
    </lineage>
</organism>
<gene>
    <name evidence="4" type="primary">rbsD_4</name>
    <name evidence="4" type="ORF">SDC9_48378</name>
</gene>
<reference evidence="4" key="1">
    <citation type="submission" date="2019-08" db="EMBL/GenBank/DDBJ databases">
        <authorList>
            <person name="Kucharzyk K."/>
            <person name="Murdoch R.W."/>
            <person name="Higgins S."/>
            <person name="Loffler F."/>
        </authorList>
    </citation>
    <scope>NUCLEOTIDE SEQUENCE</scope>
</reference>
<evidence type="ECO:0000256" key="1">
    <source>
        <dbReference type="ARBA" id="ARBA00022490"/>
    </source>
</evidence>
<evidence type="ECO:0000256" key="3">
    <source>
        <dbReference type="ARBA" id="ARBA00023277"/>
    </source>
</evidence>
<comment type="caution">
    <text evidence="4">The sequence shown here is derived from an EMBL/GenBank/DDBJ whole genome shotgun (WGS) entry which is preliminary data.</text>
</comment>
<sequence>MKKGLLLNSEVSAVIAQMGHTDMLTLGDCGLPINQAKRIDLALKRGVPGFLETLDAVLTELCVEKVILSKEIKTVSPEMHQAILSRFGETVKFEYVQHEEFKKRTEGSKAVIRTGECTSFANVILVSGVAFH</sequence>
<dbReference type="GO" id="GO:0048029">
    <property type="term" value="F:monosaccharide binding"/>
    <property type="evidence" value="ECO:0007669"/>
    <property type="project" value="InterPro"/>
</dbReference>
<dbReference type="GO" id="GO:0005829">
    <property type="term" value="C:cytosol"/>
    <property type="evidence" value="ECO:0007669"/>
    <property type="project" value="TreeGrafter"/>
</dbReference>
<dbReference type="InterPro" id="IPR007721">
    <property type="entry name" value="RbsD_FucU"/>
</dbReference>
<dbReference type="Pfam" id="PF05025">
    <property type="entry name" value="RbsD_FucU"/>
    <property type="match status" value="1"/>
</dbReference>
<dbReference type="InterPro" id="IPR023064">
    <property type="entry name" value="D-ribose_pyranase"/>
</dbReference>
<keyword evidence="1" id="KW-0963">Cytoplasm</keyword>
<dbReference type="PANTHER" id="PTHR37831">
    <property type="entry name" value="D-RIBOSE PYRANASE"/>
    <property type="match status" value="1"/>
</dbReference>